<keyword evidence="1" id="KW-0732">Signal</keyword>
<keyword evidence="3" id="KW-0106">Calcium</keyword>
<evidence type="ECO:0000313" key="6">
    <source>
        <dbReference type="EMBL" id="MBI2097214.1"/>
    </source>
</evidence>
<dbReference type="GO" id="GO:0016020">
    <property type="term" value="C:membrane"/>
    <property type="evidence" value="ECO:0007669"/>
    <property type="project" value="InterPro"/>
</dbReference>
<accession>A0A931SC53</accession>
<dbReference type="Gene3D" id="2.60.40.2030">
    <property type="match status" value="3"/>
</dbReference>
<keyword evidence="4" id="KW-0406">Ion transport</keyword>
<keyword evidence="4" id="KW-0813">Transport</keyword>
<evidence type="ECO:0000313" key="7">
    <source>
        <dbReference type="Proteomes" id="UP000724148"/>
    </source>
</evidence>
<dbReference type="EMBL" id="JACOZA010000087">
    <property type="protein sequence ID" value="MBI2097214.1"/>
    <property type="molecule type" value="Genomic_DNA"/>
</dbReference>
<protein>
    <recommendedName>
        <fullName evidence="5">Calx-beta domain-containing protein</fullName>
    </recommendedName>
</protein>
<dbReference type="Pfam" id="PF03160">
    <property type="entry name" value="Calx-beta"/>
    <property type="match status" value="2"/>
</dbReference>
<sequence>MRLRTTIDGPTAMNTAAMWDFAMVSLQWAETAATTIQFTSASSNGAESVTSVNIPISLNAAYSQNITVDYAVTGGTASGGGTDYTLASGTATITAGSTSTNIPVTIVDDALDETDETIQITLSNPTNASLGSNTVHTYTITDNDAAPSLSINDVAVAETESAVSATFTISLSAASGQNVSVNLATNNNTATAGSDYTATSSTFTIPAGSTSVDAVVTVLGDALDEANETFNVALSDASNATISDATGVGTITDNDAAPSLSINDRSIPEANDFNMYLVFTITLSTVSGRNVSVDLATSDGTATAGSDYTATSSTFTIPAGSTTVRATTTVLADTSAETNETFNVNLTNPVNAAIADERGVGTIVDEDNASAQTASTTSPFDFGSGGAFTFRNQDNSRIGFDFPPNFYTENLRLRAHSFQNNFLTSSKPPPSGKNFVGKTYDFGLLTESGTEITNTSASISITMDYLDADVSAFTESTLAPYRWGSGDSSWQSISGSTLDTVNNTVTFSTAAFSSFAIMGAPVPAAETAPVASTGGGGGCVPLASCNPPLPPPQGFGVSINGDALITDSHEVVLTLRGGPDAALMSISNRPDFSDAVLEPYTTTKFWTLSGGEGVKTVYVKFYTKYRYSSSTFEDRIVYTLKPLAELPPERLTELLRPVAPQAITRERLWEIGALLVPGLAPFKELPEVLKRLVPEFLPLERRPEILKLLLSKLLVPK</sequence>
<dbReference type="InterPro" id="IPR038081">
    <property type="entry name" value="CalX-like_sf"/>
</dbReference>
<dbReference type="InterPro" id="IPR003644">
    <property type="entry name" value="Calx_beta"/>
</dbReference>
<dbReference type="SMART" id="SM00237">
    <property type="entry name" value="Calx_beta"/>
    <property type="match status" value="3"/>
</dbReference>
<dbReference type="Proteomes" id="UP000724148">
    <property type="component" value="Unassembled WGS sequence"/>
</dbReference>
<name>A0A931SC53_9BACT</name>
<evidence type="ECO:0000256" key="2">
    <source>
        <dbReference type="ARBA" id="ARBA00022737"/>
    </source>
</evidence>
<organism evidence="6 7">
    <name type="scientific">Candidatus Sungiibacteriota bacterium</name>
    <dbReference type="NCBI Taxonomy" id="2750080"/>
    <lineage>
        <taxon>Bacteria</taxon>
        <taxon>Candidatus Sungiibacteriota</taxon>
    </lineage>
</organism>
<dbReference type="PANTHER" id="PTHR11878:SF65">
    <property type="entry name" value="NA_CA-EXCHANGE PROTEIN, ISOFORM G"/>
    <property type="match status" value="1"/>
</dbReference>
<comment type="caution">
    <text evidence="6">The sequence shown here is derived from an EMBL/GenBank/DDBJ whole genome shotgun (WGS) entry which is preliminary data.</text>
</comment>
<evidence type="ECO:0000256" key="4">
    <source>
        <dbReference type="ARBA" id="ARBA00023065"/>
    </source>
</evidence>
<feature type="non-terminal residue" evidence="6">
    <location>
        <position position="717"/>
    </location>
</feature>
<feature type="domain" description="Calx-beta" evidence="5">
    <location>
        <begin position="22"/>
        <end position="123"/>
    </location>
</feature>
<evidence type="ECO:0000259" key="5">
    <source>
        <dbReference type="SMART" id="SM00237"/>
    </source>
</evidence>
<dbReference type="GO" id="GO:0030001">
    <property type="term" value="P:metal ion transport"/>
    <property type="evidence" value="ECO:0007669"/>
    <property type="project" value="TreeGrafter"/>
</dbReference>
<dbReference type="PANTHER" id="PTHR11878">
    <property type="entry name" value="SODIUM/CALCIUM EXCHANGER"/>
    <property type="match status" value="1"/>
</dbReference>
<feature type="domain" description="Calx-beta" evidence="5">
    <location>
        <begin position="136"/>
        <end position="235"/>
    </location>
</feature>
<reference evidence="6" key="1">
    <citation type="submission" date="2020-07" db="EMBL/GenBank/DDBJ databases">
        <title>Huge and variable diversity of episymbiotic CPR bacteria and DPANN archaea in groundwater ecosystems.</title>
        <authorList>
            <person name="He C.Y."/>
            <person name="Keren R."/>
            <person name="Whittaker M."/>
            <person name="Farag I.F."/>
            <person name="Doudna J."/>
            <person name="Cate J.H.D."/>
            <person name="Banfield J.F."/>
        </authorList>
    </citation>
    <scope>NUCLEOTIDE SEQUENCE</scope>
    <source>
        <strain evidence="6">NC_groundwater_193_Ag_S-0.1um_51_7</strain>
    </source>
</reference>
<gene>
    <name evidence="6" type="ORF">HYT40_03670</name>
</gene>
<evidence type="ECO:0000256" key="1">
    <source>
        <dbReference type="ARBA" id="ARBA00022729"/>
    </source>
</evidence>
<keyword evidence="2" id="KW-0677">Repeat</keyword>
<dbReference type="GO" id="GO:0007154">
    <property type="term" value="P:cell communication"/>
    <property type="evidence" value="ECO:0007669"/>
    <property type="project" value="InterPro"/>
</dbReference>
<dbReference type="SUPFAM" id="SSF141072">
    <property type="entry name" value="CalX-like"/>
    <property type="match status" value="3"/>
</dbReference>
<feature type="domain" description="Calx-beta" evidence="5">
    <location>
        <begin position="247"/>
        <end position="347"/>
    </location>
</feature>
<dbReference type="InterPro" id="IPR051171">
    <property type="entry name" value="CaCA"/>
</dbReference>
<proteinExistence type="predicted"/>
<evidence type="ECO:0000256" key="3">
    <source>
        <dbReference type="ARBA" id="ARBA00022837"/>
    </source>
</evidence>
<dbReference type="AlphaFoldDB" id="A0A931SC53"/>